<feature type="compositionally biased region" description="Basic residues" evidence="1">
    <location>
        <begin position="126"/>
        <end position="137"/>
    </location>
</feature>
<accession>A0A428NH25</accession>
<evidence type="ECO:0000256" key="1">
    <source>
        <dbReference type="SAM" id="MobiDB-lite"/>
    </source>
</evidence>
<sequence length="147" mass="16171">TYPLPPAQSPYASQSALSPIGPPPGPPPGSFPSQVQSRPTPPTVPQQQQPTASSSFLQDLAQRRSSAMFRQKTAAESFRDSMHKAVDAETEMVKCVAEIRKLDQLEQKAKGELVQESPKEMTKTTASKRRDRKKKAAEKHIAHEEGH</sequence>
<protein>
    <submittedName>
        <fullName evidence="2">Uncharacterized protein</fullName>
    </submittedName>
</protein>
<comment type="caution">
    <text evidence="2">The sequence shown here is derived from an EMBL/GenBank/DDBJ whole genome shotgun (WGS) entry which is preliminary data.</text>
</comment>
<organism evidence="2 3">
    <name type="scientific">Fusarium floridanum</name>
    <dbReference type="NCBI Taxonomy" id="1325733"/>
    <lineage>
        <taxon>Eukaryota</taxon>
        <taxon>Fungi</taxon>
        <taxon>Dikarya</taxon>
        <taxon>Ascomycota</taxon>
        <taxon>Pezizomycotina</taxon>
        <taxon>Sordariomycetes</taxon>
        <taxon>Hypocreomycetidae</taxon>
        <taxon>Hypocreales</taxon>
        <taxon>Nectriaceae</taxon>
        <taxon>Fusarium</taxon>
        <taxon>Fusarium solani species complex</taxon>
    </lineage>
</organism>
<evidence type="ECO:0000313" key="3">
    <source>
        <dbReference type="Proteomes" id="UP000287972"/>
    </source>
</evidence>
<feature type="region of interest" description="Disordered" evidence="1">
    <location>
        <begin position="1"/>
        <end position="80"/>
    </location>
</feature>
<keyword evidence="3" id="KW-1185">Reference proteome</keyword>
<name>A0A428NH25_9HYPO</name>
<reference evidence="2 3" key="1">
    <citation type="submission" date="2017-06" db="EMBL/GenBank/DDBJ databases">
        <title>Comparative genomic analysis of Ambrosia Fusariam Clade fungi.</title>
        <authorList>
            <person name="Stajich J.E."/>
            <person name="Carrillo J."/>
            <person name="Kijimoto T."/>
            <person name="Eskalen A."/>
            <person name="O'Donnell K."/>
            <person name="Kasson M."/>
        </authorList>
    </citation>
    <scope>NUCLEOTIDE SEQUENCE [LARGE SCALE GENOMIC DNA]</scope>
    <source>
        <strain evidence="2 3">NRRL62606</strain>
    </source>
</reference>
<feature type="compositionally biased region" description="Basic and acidic residues" evidence="1">
    <location>
        <begin position="138"/>
        <end position="147"/>
    </location>
</feature>
<feature type="compositionally biased region" description="Low complexity" evidence="1">
    <location>
        <begin position="45"/>
        <end position="55"/>
    </location>
</feature>
<feature type="region of interest" description="Disordered" evidence="1">
    <location>
        <begin position="107"/>
        <end position="147"/>
    </location>
</feature>
<feature type="compositionally biased region" description="Basic and acidic residues" evidence="1">
    <location>
        <begin position="107"/>
        <end position="122"/>
    </location>
</feature>
<feature type="compositionally biased region" description="Pro residues" evidence="1">
    <location>
        <begin position="20"/>
        <end position="30"/>
    </location>
</feature>
<dbReference type="EMBL" id="NKCL01001367">
    <property type="protein sequence ID" value="RSL40101.1"/>
    <property type="molecule type" value="Genomic_DNA"/>
</dbReference>
<feature type="non-terminal residue" evidence="2">
    <location>
        <position position="1"/>
    </location>
</feature>
<evidence type="ECO:0000313" key="2">
    <source>
        <dbReference type="EMBL" id="RSL40101.1"/>
    </source>
</evidence>
<proteinExistence type="predicted"/>
<gene>
    <name evidence="2" type="ORF">CEP51_016736</name>
</gene>
<dbReference type="AlphaFoldDB" id="A0A428NH25"/>
<dbReference type="Proteomes" id="UP000287972">
    <property type="component" value="Unassembled WGS sequence"/>
</dbReference>